<keyword evidence="6" id="KW-0479">Metal-binding</keyword>
<evidence type="ECO:0000256" key="6">
    <source>
        <dbReference type="ARBA" id="ARBA00022723"/>
    </source>
</evidence>
<dbReference type="SUPFAM" id="SSF52343">
    <property type="entry name" value="Ferredoxin reductase-like, C-terminal NADP-linked domain"/>
    <property type="match status" value="1"/>
</dbReference>
<evidence type="ECO:0000256" key="1">
    <source>
        <dbReference type="ARBA" id="ARBA00001974"/>
    </source>
</evidence>
<evidence type="ECO:0000256" key="4">
    <source>
        <dbReference type="ARBA" id="ARBA00022692"/>
    </source>
</evidence>
<dbReference type="PANTHER" id="PTHR47354">
    <property type="entry name" value="NADH OXIDOREDUCTASE HCR"/>
    <property type="match status" value="1"/>
</dbReference>
<evidence type="ECO:0000256" key="5">
    <source>
        <dbReference type="ARBA" id="ARBA00022714"/>
    </source>
</evidence>
<dbReference type="CDD" id="cd06198">
    <property type="entry name" value="FNR_like_3"/>
    <property type="match status" value="1"/>
</dbReference>
<dbReference type="InterPro" id="IPR050415">
    <property type="entry name" value="MRET"/>
</dbReference>
<keyword evidence="8 13" id="KW-1133">Transmembrane helix</keyword>
<dbReference type="Gene3D" id="3.40.50.80">
    <property type="entry name" value="Nucleotide-binding domain of ferredoxin-NADP reductase (FNR) module"/>
    <property type="match status" value="1"/>
</dbReference>
<dbReference type="InterPro" id="IPR017938">
    <property type="entry name" value="Riboflavin_synthase-like_b-brl"/>
</dbReference>
<feature type="transmembrane region" description="Helical" evidence="13">
    <location>
        <begin position="27"/>
        <end position="53"/>
    </location>
</feature>
<evidence type="ECO:0000313" key="15">
    <source>
        <dbReference type="EMBL" id="GAA4964963.1"/>
    </source>
</evidence>
<evidence type="ECO:0000313" key="16">
    <source>
        <dbReference type="Proteomes" id="UP001500466"/>
    </source>
</evidence>
<dbReference type="InterPro" id="IPR013130">
    <property type="entry name" value="Fe3_Rdtase_TM_dom"/>
</dbReference>
<dbReference type="PRINTS" id="PR00410">
    <property type="entry name" value="PHEHYDRXLASE"/>
</dbReference>
<evidence type="ECO:0000256" key="13">
    <source>
        <dbReference type="SAM" id="Phobius"/>
    </source>
</evidence>
<dbReference type="EMBL" id="BAABHS010000010">
    <property type="protein sequence ID" value="GAA4964963.1"/>
    <property type="molecule type" value="Genomic_DNA"/>
</dbReference>
<dbReference type="SUPFAM" id="SSF63380">
    <property type="entry name" value="Riboflavin synthase domain-like"/>
    <property type="match status" value="1"/>
</dbReference>
<feature type="transmembrane region" description="Helical" evidence="13">
    <location>
        <begin position="147"/>
        <end position="164"/>
    </location>
</feature>
<dbReference type="InterPro" id="IPR001433">
    <property type="entry name" value="OxRdtase_FAD/NAD-bd"/>
</dbReference>
<comment type="cofactor">
    <cofactor evidence="1">
        <name>FAD</name>
        <dbReference type="ChEBI" id="CHEBI:57692"/>
    </cofactor>
</comment>
<dbReference type="Pfam" id="PF00175">
    <property type="entry name" value="NAD_binding_1"/>
    <property type="match status" value="1"/>
</dbReference>
<feature type="transmembrane region" description="Helical" evidence="13">
    <location>
        <begin position="74"/>
        <end position="93"/>
    </location>
</feature>
<accession>A0ABP9H9S0</accession>
<dbReference type="Pfam" id="PF01794">
    <property type="entry name" value="Ferric_reduct"/>
    <property type="match status" value="1"/>
</dbReference>
<dbReference type="Proteomes" id="UP001500466">
    <property type="component" value="Unassembled WGS sequence"/>
</dbReference>
<sequence>MLVGVVFGGGAVVGVWAAQLADVGRLDALLASCAHLAGLAAGFGMLVLILLTARVPALEHGVGADVLARWHARGGRIVIGLVLAHAGFAWCAYMRNTGTEPIGSVGELLGYPALAAAIVGTGMLVVVGLVSARVVRPRVRHETWRGLHLMTYAGAAAGFVHQPAGPDLAGAPVTAWVWTLAHVQVAVLVLWYRVVVPARSALRHGIRVTSVVDEGPGVVSVTMRGRELDALKAESGQFFRWRFVTERLWRTALPFSLSAPVRDDTLRITVRVVGDHTRRIRRLRPGVRVVATGPFGAMTAHRRTRRKVLLIAGGVGITPMRALFETLPGGPGDLTLVYRARSADDLVLRDELDRIAGERAGTVHYLVGGSRGVGNPLTPANLRRLVPDIAEHDVYLCGSPGMAKATQRALRRAGVPGERVHAEIFAF</sequence>
<feature type="domain" description="FAD-binding FR-type" evidence="14">
    <location>
        <begin position="201"/>
        <end position="301"/>
    </location>
</feature>
<reference evidence="16" key="1">
    <citation type="journal article" date="2019" name="Int. J. Syst. Evol. Microbiol.">
        <title>The Global Catalogue of Microorganisms (GCM) 10K type strain sequencing project: providing services to taxonomists for standard genome sequencing and annotation.</title>
        <authorList>
            <consortium name="The Broad Institute Genomics Platform"/>
            <consortium name="The Broad Institute Genome Sequencing Center for Infectious Disease"/>
            <person name="Wu L."/>
            <person name="Ma J."/>
        </authorList>
    </citation>
    <scope>NUCLEOTIDE SEQUENCE [LARGE SCALE GENOMIC DNA]</scope>
    <source>
        <strain evidence="16">JCM 17986</strain>
    </source>
</reference>
<dbReference type="Gene3D" id="2.40.30.10">
    <property type="entry name" value="Translation factors"/>
    <property type="match status" value="1"/>
</dbReference>
<evidence type="ECO:0000259" key="14">
    <source>
        <dbReference type="PROSITE" id="PS51384"/>
    </source>
</evidence>
<dbReference type="InterPro" id="IPR039261">
    <property type="entry name" value="FNR_nucleotide-bd"/>
</dbReference>
<evidence type="ECO:0000256" key="3">
    <source>
        <dbReference type="ARBA" id="ARBA00022630"/>
    </source>
</evidence>
<comment type="caution">
    <text evidence="15">The sequence shown here is derived from an EMBL/GenBank/DDBJ whole genome shotgun (WGS) entry which is preliminary data.</text>
</comment>
<protein>
    <submittedName>
        <fullName evidence="15">Ferredoxin reductase family protein</fullName>
    </submittedName>
</protein>
<dbReference type="PROSITE" id="PS51384">
    <property type="entry name" value="FAD_FR"/>
    <property type="match status" value="1"/>
</dbReference>
<dbReference type="InterPro" id="IPR017927">
    <property type="entry name" value="FAD-bd_FR_type"/>
</dbReference>
<evidence type="ECO:0000256" key="2">
    <source>
        <dbReference type="ARBA" id="ARBA00004141"/>
    </source>
</evidence>
<keyword evidence="10" id="KW-0408">Iron</keyword>
<feature type="transmembrane region" description="Helical" evidence="13">
    <location>
        <begin position="176"/>
        <end position="195"/>
    </location>
</feature>
<keyword evidence="11" id="KW-0411">Iron-sulfur</keyword>
<keyword evidence="7" id="KW-0274">FAD</keyword>
<comment type="subcellular location">
    <subcellularLocation>
        <location evidence="2">Membrane</location>
        <topology evidence="2">Multi-pass membrane protein</topology>
    </subcellularLocation>
</comment>
<evidence type="ECO:0000256" key="9">
    <source>
        <dbReference type="ARBA" id="ARBA00023002"/>
    </source>
</evidence>
<keyword evidence="4 13" id="KW-0812">Transmembrane</keyword>
<keyword evidence="9" id="KW-0560">Oxidoreductase</keyword>
<dbReference type="PANTHER" id="PTHR47354:SF8">
    <property type="entry name" value="1,2-PHENYLACETYL-COA EPOXIDASE, SUBUNIT E"/>
    <property type="match status" value="1"/>
</dbReference>
<evidence type="ECO:0000256" key="12">
    <source>
        <dbReference type="ARBA" id="ARBA00023136"/>
    </source>
</evidence>
<keyword evidence="3" id="KW-0285">Flavoprotein</keyword>
<keyword evidence="16" id="KW-1185">Reference proteome</keyword>
<evidence type="ECO:0000256" key="11">
    <source>
        <dbReference type="ARBA" id="ARBA00023014"/>
    </source>
</evidence>
<evidence type="ECO:0000256" key="7">
    <source>
        <dbReference type="ARBA" id="ARBA00022827"/>
    </source>
</evidence>
<name>A0ABP9H9S0_9ACTN</name>
<proteinExistence type="predicted"/>
<feature type="transmembrane region" description="Helical" evidence="13">
    <location>
        <begin position="113"/>
        <end position="135"/>
    </location>
</feature>
<keyword evidence="12 13" id="KW-0472">Membrane</keyword>
<organism evidence="15 16">
    <name type="scientific">Yinghuangia aomiensis</name>
    <dbReference type="NCBI Taxonomy" id="676205"/>
    <lineage>
        <taxon>Bacteria</taxon>
        <taxon>Bacillati</taxon>
        <taxon>Actinomycetota</taxon>
        <taxon>Actinomycetes</taxon>
        <taxon>Kitasatosporales</taxon>
        <taxon>Streptomycetaceae</taxon>
        <taxon>Yinghuangia</taxon>
    </lineage>
</organism>
<evidence type="ECO:0000256" key="10">
    <source>
        <dbReference type="ARBA" id="ARBA00023004"/>
    </source>
</evidence>
<evidence type="ECO:0000256" key="8">
    <source>
        <dbReference type="ARBA" id="ARBA00022989"/>
    </source>
</evidence>
<gene>
    <name evidence="15" type="ORF">GCM10023205_31470</name>
</gene>
<keyword evidence="5" id="KW-0001">2Fe-2S</keyword>